<evidence type="ECO:0000313" key="3">
    <source>
        <dbReference type="EMBL" id="SDH95765.1"/>
    </source>
</evidence>
<protein>
    <recommendedName>
        <fullName evidence="2">DUF6089 domain-containing protein</fullName>
    </recommendedName>
</protein>
<dbReference type="RefSeq" id="WP_091172570.1">
    <property type="nucleotide sequence ID" value="NZ_FNCG01000014.1"/>
</dbReference>
<dbReference type="STRING" id="551996.SAMN05192573_114113"/>
<reference evidence="4" key="1">
    <citation type="submission" date="2016-10" db="EMBL/GenBank/DDBJ databases">
        <authorList>
            <person name="Varghese N."/>
            <person name="Submissions S."/>
        </authorList>
    </citation>
    <scope>NUCLEOTIDE SEQUENCE [LARGE SCALE GENOMIC DNA]</scope>
    <source>
        <strain evidence="4">Gh-67</strain>
    </source>
</reference>
<feature type="domain" description="DUF6089" evidence="2">
    <location>
        <begin position="4"/>
        <end position="198"/>
    </location>
</feature>
<evidence type="ECO:0000313" key="4">
    <source>
        <dbReference type="Proteomes" id="UP000199705"/>
    </source>
</evidence>
<dbReference type="SUPFAM" id="SSF56925">
    <property type="entry name" value="OMPA-like"/>
    <property type="match status" value="1"/>
</dbReference>
<sequence>MPKFLLFAIFLFLTYQLQAQTWEIGGSIGGAGYIGDLNPNNPVKISGVSAGIFGKRNFNGYFSAKLNIGVGNISAYDNRSGYQQFRDRNLNFKDQLREVSVIGEFNFMNYIPDAGRNKYTPYIFTGIGITSYAPRAQDFNGHEVGLRQLKTEGQAKPYGNNTVVIPYGLGIKYNLSGKFTVMADMGYRYAFTDYLDDVSGVYADKSKMTTTGALLSDRSGEKTGNYIGTVGSQRGDFKSHDTYFFLNFTISFTFVTANCYF</sequence>
<dbReference type="Proteomes" id="UP000199705">
    <property type="component" value="Unassembled WGS sequence"/>
</dbReference>
<dbReference type="InterPro" id="IPR045743">
    <property type="entry name" value="DUF6089"/>
</dbReference>
<gene>
    <name evidence="3" type="ORF">SAMN05192573_114113</name>
</gene>
<evidence type="ECO:0000259" key="2">
    <source>
        <dbReference type="Pfam" id="PF19573"/>
    </source>
</evidence>
<name>A0A1G8GMZ8_9SPHI</name>
<dbReference type="InterPro" id="IPR011250">
    <property type="entry name" value="OMP/PagP_B-barrel"/>
</dbReference>
<evidence type="ECO:0000256" key="1">
    <source>
        <dbReference type="SAM" id="SignalP"/>
    </source>
</evidence>
<keyword evidence="4" id="KW-1185">Reference proteome</keyword>
<dbReference type="AlphaFoldDB" id="A0A1G8GMZ8"/>
<feature type="signal peptide" evidence="1">
    <location>
        <begin position="1"/>
        <end position="19"/>
    </location>
</feature>
<organism evidence="3 4">
    <name type="scientific">Mucilaginibacter gossypii</name>
    <dbReference type="NCBI Taxonomy" id="551996"/>
    <lineage>
        <taxon>Bacteria</taxon>
        <taxon>Pseudomonadati</taxon>
        <taxon>Bacteroidota</taxon>
        <taxon>Sphingobacteriia</taxon>
        <taxon>Sphingobacteriales</taxon>
        <taxon>Sphingobacteriaceae</taxon>
        <taxon>Mucilaginibacter</taxon>
    </lineage>
</organism>
<keyword evidence="1" id="KW-0732">Signal</keyword>
<dbReference type="EMBL" id="FNCG01000014">
    <property type="protein sequence ID" value="SDH95765.1"/>
    <property type="molecule type" value="Genomic_DNA"/>
</dbReference>
<dbReference type="Pfam" id="PF19573">
    <property type="entry name" value="DUF6089"/>
    <property type="match status" value="1"/>
</dbReference>
<feature type="chain" id="PRO_5011661023" description="DUF6089 domain-containing protein" evidence="1">
    <location>
        <begin position="20"/>
        <end position="261"/>
    </location>
</feature>
<accession>A0A1G8GMZ8</accession>
<proteinExistence type="predicted"/>
<dbReference type="Gene3D" id="2.40.160.20">
    <property type="match status" value="1"/>
</dbReference>